<feature type="transmembrane region" description="Helical" evidence="6">
    <location>
        <begin position="83"/>
        <end position="105"/>
    </location>
</feature>
<comment type="caution">
    <text evidence="7">The sequence shown here is derived from an EMBL/GenBank/DDBJ whole genome shotgun (WGS) entry which is preliminary data.</text>
</comment>
<proteinExistence type="predicted"/>
<dbReference type="Pfam" id="PF03706">
    <property type="entry name" value="LPG_synthase_TM"/>
    <property type="match status" value="1"/>
</dbReference>
<evidence type="ECO:0000313" key="7">
    <source>
        <dbReference type="EMBL" id="GBC60384.1"/>
    </source>
</evidence>
<evidence type="ECO:0000256" key="1">
    <source>
        <dbReference type="ARBA" id="ARBA00004651"/>
    </source>
</evidence>
<feature type="transmembrane region" description="Helical" evidence="6">
    <location>
        <begin position="155"/>
        <end position="176"/>
    </location>
</feature>
<evidence type="ECO:0000256" key="4">
    <source>
        <dbReference type="ARBA" id="ARBA00022989"/>
    </source>
</evidence>
<protein>
    <recommendedName>
        <fullName evidence="9">Lysylphosphatidylglycerol synthetase family protein</fullName>
    </recommendedName>
</protein>
<keyword evidence="3 6" id="KW-0812">Transmembrane</keyword>
<dbReference type="GO" id="GO:0005886">
    <property type="term" value="C:plasma membrane"/>
    <property type="evidence" value="ECO:0007669"/>
    <property type="project" value="UniProtKB-SubCell"/>
</dbReference>
<dbReference type="AlphaFoldDB" id="A0A401FTV7"/>
<feature type="transmembrane region" description="Helical" evidence="6">
    <location>
        <begin position="15"/>
        <end position="33"/>
    </location>
</feature>
<dbReference type="PANTHER" id="PTHR39087">
    <property type="entry name" value="UPF0104 MEMBRANE PROTEIN MJ1595"/>
    <property type="match status" value="1"/>
</dbReference>
<reference evidence="8" key="2">
    <citation type="submission" date="2019-01" db="EMBL/GenBank/DDBJ databases">
        <title>Genome sequence of Desulfonema ishimotonii strain Tokyo 01.</title>
        <authorList>
            <person name="Fukui M."/>
        </authorList>
    </citation>
    <scope>NUCLEOTIDE SEQUENCE [LARGE SCALE GENOMIC DNA]</scope>
    <source>
        <strain evidence="8">Tokyo 01</strain>
    </source>
</reference>
<sequence>MQKVNRILLPQAKKYFLSAFLFIGLAVFFYLTVKNNTWEMAIELGWGLFLILISIAIFCIMENILASQILLRGMGYNVSFTKLYLILTTSLVANYSAPTKIGVPVRIFLYKKILGIPFPVCTANVSLEICIGIGTGGLISLIGIIHLFDDILLNNWILLFCFFIPVILFFGVKFFVKSLSLTSQFFQRIFHFFNVFNDSIKKVSKTALLIFIVLLVIRLVIRCMITYTVLQRFRYNISPLDIFYVQSISGLISIISMVPMGLGAKDLSLVALLVRVGVPIEAGTLVAAVERVMWTIVPFLLGLFSVYRLNVHWPVERGE</sequence>
<feature type="transmembrane region" description="Helical" evidence="6">
    <location>
        <begin position="242"/>
        <end position="262"/>
    </location>
</feature>
<dbReference type="PANTHER" id="PTHR39087:SF2">
    <property type="entry name" value="UPF0104 MEMBRANE PROTEIN MJ1595"/>
    <property type="match status" value="1"/>
</dbReference>
<keyword evidence="2" id="KW-1003">Cell membrane</keyword>
<dbReference type="RefSeq" id="WP_124327809.1">
    <property type="nucleotide sequence ID" value="NZ_BEXT01000001.1"/>
</dbReference>
<evidence type="ECO:0000256" key="6">
    <source>
        <dbReference type="SAM" id="Phobius"/>
    </source>
</evidence>
<reference evidence="8" key="1">
    <citation type="submission" date="2017-11" db="EMBL/GenBank/DDBJ databases">
        <authorList>
            <person name="Watanabe M."/>
            <person name="Kojima H."/>
        </authorList>
    </citation>
    <scope>NUCLEOTIDE SEQUENCE [LARGE SCALE GENOMIC DNA]</scope>
    <source>
        <strain evidence="8">Tokyo 01</strain>
    </source>
</reference>
<feature type="transmembrane region" description="Helical" evidence="6">
    <location>
        <begin position="282"/>
        <end position="307"/>
    </location>
</feature>
<accession>A0A401FTV7</accession>
<dbReference type="OrthoDB" id="145485at2"/>
<name>A0A401FTV7_9BACT</name>
<evidence type="ECO:0008006" key="9">
    <source>
        <dbReference type="Google" id="ProtNLM"/>
    </source>
</evidence>
<gene>
    <name evidence="7" type="ORF">DENIS_1336</name>
</gene>
<keyword evidence="5 6" id="KW-0472">Membrane</keyword>
<feature type="transmembrane region" description="Helical" evidence="6">
    <location>
        <begin position="207"/>
        <end position="230"/>
    </location>
</feature>
<dbReference type="Proteomes" id="UP000288096">
    <property type="component" value="Unassembled WGS sequence"/>
</dbReference>
<dbReference type="InterPro" id="IPR022791">
    <property type="entry name" value="L-PG_synthase/AglD"/>
</dbReference>
<feature type="transmembrane region" description="Helical" evidence="6">
    <location>
        <begin position="45"/>
        <end position="71"/>
    </location>
</feature>
<keyword evidence="8" id="KW-1185">Reference proteome</keyword>
<evidence type="ECO:0000256" key="3">
    <source>
        <dbReference type="ARBA" id="ARBA00022692"/>
    </source>
</evidence>
<evidence type="ECO:0000256" key="5">
    <source>
        <dbReference type="ARBA" id="ARBA00023136"/>
    </source>
</evidence>
<organism evidence="7 8">
    <name type="scientific">Desulfonema ishimotonii</name>
    <dbReference type="NCBI Taxonomy" id="45657"/>
    <lineage>
        <taxon>Bacteria</taxon>
        <taxon>Pseudomonadati</taxon>
        <taxon>Thermodesulfobacteriota</taxon>
        <taxon>Desulfobacteria</taxon>
        <taxon>Desulfobacterales</taxon>
        <taxon>Desulfococcaceae</taxon>
        <taxon>Desulfonema</taxon>
    </lineage>
</organism>
<evidence type="ECO:0000313" key="8">
    <source>
        <dbReference type="Proteomes" id="UP000288096"/>
    </source>
</evidence>
<comment type="subcellular location">
    <subcellularLocation>
        <location evidence="1">Cell membrane</location>
        <topology evidence="1">Multi-pass membrane protein</topology>
    </subcellularLocation>
</comment>
<feature type="transmembrane region" description="Helical" evidence="6">
    <location>
        <begin position="125"/>
        <end position="148"/>
    </location>
</feature>
<evidence type="ECO:0000256" key="2">
    <source>
        <dbReference type="ARBA" id="ARBA00022475"/>
    </source>
</evidence>
<dbReference type="NCBIfam" id="TIGR00374">
    <property type="entry name" value="flippase-like domain"/>
    <property type="match status" value="1"/>
</dbReference>
<keyword evidence="4 6" id="KW-1133">Transmembrane helix</keyword>
<dbReference type="EMBL" id="BEXT01000001">
    <property type="protein sequence ID" value="GBC60384.1"/>
    <property type="molecule type" value="Genomic_DNA"/>
</dbReference>